<keyword evidence="2" id="KW-0521">NADP</keyword>
<dbReference type="PANTHER" id="PTHR11645:SF53">
    <property type="entry name" value="PYRROLINE-5-CARBOXYLATE REDUCTASE 3"/>
    <property type="match status" value="1"/>
</dbReference>
<feature type="domain" description="Pyrroline-5-carboxylate reductase dimerisation" evidence="4">
    <location>
        <begin position="160"/>
        <end position="263"/>
    </location>
</feature>
<dbReference type="Gene3D" id="1.10.3730.10">
    <property type="entry name" value="ProC C-terminal domain-like"/>
    <property type="match status" value="1"/>
</dbReference>
<comment type="caution">
    <text evidence="5">The sequence shown here is derived from an EMBL/GenBank/DDBJ whole genome shotgun (WGS) entry which is preliminary data.</text>
</comment>
<dbReference type="EMBL" id="LSBA01000040">
    <property type="protein sequence ID" value="KXZ12690.1"/>
    <property type="molecule type" value="Genomic_DNA"/>
</dbReference>
<evidence type="ECO:0000256" key="1">
    <source>
        <dbReference type="ARBA" id="ARBA00005525"/>
    </source>
</evidence>
<dbReference type="Proteomes" id="UP000075430">
    <property type="component" value="Unassembled WGS sequence"/>
</dbReference>
<feature type="binding site" evidence="2">
    <location>
        <position position="35"/>
    </location>
    <ligand>
        <name>NADP(+)</name>
        <dbReference type="ChEBI" id="CHEBI:58349"/>
    </ligand>
</feature>
<dbReference type="InterPro" id="IPR008927">
    <property type="entry name" value="6-PGluconate_DH-like_C_sf"/>
</dbReference>
<dbReference type="SUPFAM" id="SSF51735">
    <property type="entry name" value="NAD(P)-binding Rossmann-fold domains"/>
    <property type="match status" value="1"/>
</dbReference>
<keyword evidence="6" id="KW-1185">Reference proteome</keyword>
<gene>
    <name evidence="5" type="ORF">AXI58_06120</name>
</gene>
<dbReference type="Gene3D" id="3.40.50.720">
    <property type="entry name" value="NAD(P)-binding Rossmann-like Domain"/>
    <property type="match status" value="1"/>
</dbReference>
<dbReference type="STRING" id="1793963.AXI58_06120"/>
<dbReference type="SUPFAM" id="SSF48179">
    <property type="entry name" value="6-phosphogluconate dehydrogenase C-terminal domain-like"/>
    <property type="match status" value="1"/>
</dbReference>
<name>A0A150F1S0_9BACI</name>
<accession>A0A150F1S0</accession>
<evidence type="ECO:0000313" key="5">
    <source>
        <dbReference type="EMBL" id="KXZ12690.1"/>
    </source>
</evidence>
<proteinExistence type="inferred from homology"/>
<organism evidence="5 6">
    <name type="scientific">Bacillus nakamurai</name>
    <dbReference type="NCBI Taxonomy" id="1793963"/>
    <lineage>
        <taxon>Bacteria</taxon>
        <taxon>Bacillati</taxon>
        <taxon>Bacillota</taxon>
        <taxon>Bacilli</taxon>
        <taxon>Bacillales</taxon>
        <taxon>Bacillaceae</taxon>
        <taxon>Bacillus</taxon>
    </lineage>
</organism>
<dbReference type="Pfam" id="PF03807">
    <property type="entry name" value="F420_oxidored"/>
    <property type="match status" value="1"/>
</dbReference>
<dbReference type="RefSeq" id="WP_061523479.1">
    <property type="nucleotide sequence ID" value="NZ_JARLZY010000017.1"/>
</dbReference>
<protein>
    <submittedName>
        <fullName evidence="5">Pyrroline-5-carboxylate reductase</fullName>
    </submittedName>
</protein>
<dbReference type="PANTHER" id="PTHR11645">
    <property type="entry name" value="PYRROLINE-5-CARBOXYLATE REDUCTASE"/>
    <property type="match status" value="1"/>
</dbReference>
<dbReference type="InterPro" id="IPR000304">
    <property type="entry name" value="Pyrroline-COOH_reductase"/>
</dbReference>
<dbReference type="Pfam" id="PF14748">
    <property type="entry name" value="P5CR_dimer"/>
    <property type="match status" value="1"/>
</dbReference>
<evidence type="ECO:0000313" key="6">
    <source>
        <dbReference type="Proteomes" id="UP000075430"/>
    </source>
</evidence>
<evidence type="ECO:0000259" key="3">
    <source>
        <dbReference type="Pfam" id="PF03807"/>
    </source>
</evidence>
<sequence length="272" mass="29889">MARIGLVGYGSMAEMIALRLLRDQQITEHDLFIDTRTRGERLQALLSEYPSVHVDSLEEWAETCSLIFICVPPLYVLETKQRLDSFINEKTHIVSIAAGVPLQALEEGSDTAVSRYIPALTSEVKAGVSLIVHGGTVSSAQKNHLNERLSAFGTVREIEEDNLDAASNLTSSAPGLIAALFEEFALSAVKNSHLSKEEAFEFLVHSLYGTGKLLLEKQITFQETLTRVATKGGITGEGADVIRSAAPAMFDEVFEKTLEKYRNLSENVKSRM</sequence>
<dbReference type="NCBIfam" id="NF005384">
    <property type="entry name" value="PRK06928.1"/>
    <property type="match status" value="1"/>
</dbReference>
<feature type="domain" description="Pyrroline-5-carboxylate reductase catalytic N-terminal" evidence="3">
    <location>
        <begin position="3"/>
        <end position="99"/>
    </location>
</feature>
<dbReference type="OrthoDB" id="9805754at2"/>
<evidence type="ECO:0000256" key="2">
    <source>
        <dbReference type="PIRSR" id="PIRSR000193-1"/>
    </source>
</evidence>
<dbReference type="InterPro" id="IPR036291">
    <property type="entry name" value="NAD(P)-bd_dom_sf"/>
</dbReference>
<dbReference type="GO" id="GO:0055129">
    <property type="term" value="P:L-proline biosynthetic process"/>
    <property type="evidence" value="ECO:0007669"/>
    <property type="project" value="TreeGrafter"/>
</dbReference>
<reference evidence="6" key="1">
    <citation type="submission" date="2016-02" db="EMBL/GenBank/DDBJ databases">
        <authorList>
            <person name="Dunlap C."/>
        </authorList>
    </citation>
    <scope>NUCLEOTIDE SEQUENCE [LARGE SCALE GENOMIC DNA]</scope>
    <source>
        <strain evidence="6">NRRL B-41092</strain>
    </source>
</reference>
<evidence type="ECO:0000259" key="4">
    <source>
        <dbReference type="Pfam" id="PF14748"/>
    </source>
</evidence>
<dbReference type="GO" id="GO:0004735">
    <property type="term" value="F:pyrroline-5-carboxylate reductase activity"/>
    <property type="evidence" value="ECO:0007669"/>
    <property type="project" value="InterPro"/>
</dbReference>
<dbReference type="InterPro" id="IPR028939">
    <property type="entry name" value="P5C_Rdtase_cat_N"/>
</dbReference>
<comment type="similarity">
    <text evidence="1">Belongs to the pyrroline-5-carboxylate reductase family.</text>
</comment>
<dbReference type="InterPro" id="IPR029036">
    <property type="entry name" value="P5CR_dimer"/>
</dbReference>
<dbReference type="AlphaFoldDB" id="A0A150F1S0"/>
<dbReference type="PIRSF" id="PIRSF000193">
    <property type="entry name" value="Pyrrol-5-carb_rd"/>
    <property type="match status" value="1"/>
</dbReference>